<dbReference type="InterPro" id="IPR011008">
    <property type="entry name" value="Dimeric_a/b-barrel"/>
</dbReference>
<sequence length="121" mass="13964">MSYRADMIKAVALLARKPELTHAEFVEYYENNHAELIRRLLPQIGEYRRNYLDRGNMLGAAGAPDPDFDVISEFVFADREAYEAMIATHARPEVAAAIEADEEKFLDRSRNRMYIVEVHES</sequence>
<evidence type="ECO:0000313" key="3">
    <source>
        <dbReference type="Proteomes" id="UP000006892"/>
    </source>
</evidence>
<dbReference type="SUPFAM" id="SSF54909">
    <property type="entry name" value="Dimeric alpha+beta barrel"/>
    <property type="match status" value="1"/>
</dbReference>
<gene>
    <name evidence="2" type="ordered locus">REQ_21760</name>
</gene>
<dbReference type="Proteomes" id="UP001154400">
    <property type="component" value="Chromosome"/>
</dbReference>
<feature type="domain" description="EthD" evidence="1">
    <location>
        <begin position="17"/>
        <end position="109"/>
    </location>
</feature>
<evidence type="ECO:0000259" key="1">
    <source>
        <dbReference type="Pfam" id="PF07110"/>
    </source>
</evidence>
<dbReference type="EMBL" id="FN563149">
    <property type="protein sequence ID" value="CBH48229.1"/>
    <property type="molecule type" value="Genomic_DNA"/>
</dbReference>
<accession>A0A3S5Y6P8</accession>
<dbReference type="GO" id="GO:0016491">
    <property type="term" value="F:oxidoreductase activity"/>
    <property type="evidence" value="ECO:0007669"/>
    <property type="project" value="InterPro"/>
</dbReference>
<dbReference type="Pfam" id="PF07110">
    <property type="entry name" value="EthD"/>
    <property type="match status" value="1"/>
</dbReference>
<reference evidence="2" key="1">
    <citation type="journal article" date="2010" name="PLoS Genet.">
        <title>The genome of a pathogenic rhodococcus: cooptive virulence underpinned by key gene acquisitions.</title>
        <authorList>
            <person name="Letek M."/>
            <person name="Gonzalez P."/>
            <person name="Macarthur I."/>
            <person name="Rodriguez H."/>
            <person name="Freeman T.C."/>
            <person name="Valero-Rello A."/>
            <person name="Blanco M."/>
            <person name="Buckley T."/>
            <person name="Cherevach I."/>
            <person name="Fahey R."/>
            <person name="Hapeshi A."/>
            <person name="Holdstock J."/>
            <person name="Leadon D."/>
            <person name="Navas J."/>
            <person name="Ocampo A."/>
            <person name="Quail M.A."/>
            <person name="Sanders M."/>
            <person name="Scortti M.M."/>
            <person name="Prescott J.F."/>
            <person name="Fogarty U."/>
            <person name="Meijer W.G."/>
            <person name="Parkhill J."/>
            <person name="Bentley S.D."/>
            <person name="Vazquez-Boland J.A."/>
        </authorList>
    </citation>
    <scope>NUCLEOTIDE SEQUENCE [LARGE SCALE GENOMIC DNA]</scope>
    <source>
        <strain evidence="2 3">103S</strain>
    </source>
</reference>
<dbReference type="AlphaFoldDB" id="A0A3S5Y6P8"/>
<organism evidence="2">
    <name type="scientific">Rhodococcus hoagii (strain 103S)</name>
    <name type="common">Rhodococcus equi</name>
    <dbReference type="NCBI Taxonomy" id="685727"/>
    <lineage>
        <taxon>Bacteria</taxon>
        <taxon>Bacillati</taxon>
        <taxon>Actinomycetota</taxon>
        <taxon>Actinomycetes</taxon>
        <taxon>Mycobacteriales</taxon>
        <taxon>Nocardiaceae</taxon>
        <taxon>Prescottella</taxon>
    </lineage>
</organism>
<evidence type="ECO:0000313" key="2">
    <source>
        <dbReference type="EMBL" id="CBH48229.1"/>
    </source>
</evidence>
<proteinExistence type="predicted"/>
<dbReference type="InterPro" id="IPR009799">
    <property type="entry name" value="EthD_dom"/>
</dbReference>
<dbReference type="KEGG" id="req:REQ_21760"/>
<dbReference type="Gene3D" id="3.30.70.100">
    <property type="match status" value="1"/>
</dbReference>
<protein>
    <recommendedName>
        <fullName evidence="1">EthD domain-containing protein</fullName>
    </recommendedName>
</protein>
<name>A0A3S5Y6P8_RHOH1</name>